<gene>
    <name evidence="1" type="ORF">BF9343_1432</name>
</gene>
<protein>
    <submittedName>
        <fullName evidence="1">Uncharacterized protein</fullName>
    </submittedName>
</protein>
<accession>Q5LF85</accession>
<dbReference type="Proteomes" id="UP000006731">
    <property type="component" value="Chromosome"/>
</dbReference>
<keyword evidence="2" id="KW-1185">Reference proteome</keyword>
<name>Q5LF85_BACFN</name>
<dbReference type="HOGENOM" id="CLU_3164650_0_0_10"/>
<proteinExistence type="predicted"/>
<reference evidence="1 2" key="1">
    <citation type="journal article" date="2005" name="Science">
        <title>Extensive DNA inversions in the B. fragilis genome control variable gene expression.</title>
        <authorList>
            <person name="Cerdeno-Tarraga A.M."/>
            <person name="Patrick S."/>
            <person name="Crosmann L."/>
            <person name="Blakely G."/>
            <person name="Abratt V."/>
            <person name="Lennard N."/>
            <person name="Duerden B."/>
            <person name="Poxton I."/>
            <person name="Harris B."/>
            <person name="Quail M.A."/>
            <person name="Barron A."/>
            <person name="Clarck L."/>
            <person name="Corton C."/>
            <person name="Doggett J."/>
            <person name="Holden M.T.G."/>
            <person name="Larke N."/>
            <person name="Line A."/>
            <person name="Lord A."/>
            <person name="Norbertczak H."/>
            <person name="Ormond D."/>
            <person name="Price C."/>
            <person name="Rabbinowitsch E."/>
            <person name="Woodward J."/>
            <person name="Barrel B.G."/>
            <person name="Parkhill J."/>
        </authorList>
    </citation>
    <scope>NUCLEOTIDE SEQUENCE [LARGE SCALE GENOMIC DNA]</scope>
    <source>
        <strain evidence="2">ATCC 25285 / DSM 2151 / CCUG 4856 / JCM 11019 / LMG 10263 / NCTC 9343 / Onslow / VPI 2553 / EN-2</strain>
    </source>
</reference>
<dbReference type="KEGG" id="bfs:BF9343_1432"/>
<dbReference type="PaxDb" id="272559-BF9343_1432"/>
<sequence>MGPICGRAVTPRDIQTSNFDIRISPLVKFTTTKDKFVKPAFTNNTQM</sequence>
<dbReference type="EMBL" id="CR626927">
    <property type="protein sequence ID" value="CAH07213.1"/>
    <property type="molecule type" value="Genomic_DNA"/>
</dbReference>
<organism evidence="1 2">
    <name type="scientific">Bacteroides fragilis (strain ATCC 25285 / DSM 2151 / CCUG 4856 / JCM 11019 / LMG 10263 / NCTC 9343 / Onslow / VPI 2553 / EN-2)</name>
    <dbReference type="NCBI Taxonomy" id="272559"/>
    <lineage>
        <taxon>Bacteria</taxon>
        <taxon>Pseudomonadati</taxon>
        <taxon>Bacteroidota</taxon>
        <taxon>Bacteroidia</taxon>
        <taxon>Bacteroidales</taxon>
        <taxon>Bacteroidaceae</taxon>
        <taxon>Bacteroides</taxon>
    </lineage>
</organism>
<evidence type="ECO:0000313" key="1">
    <source>
        <dbReference type="EMBL" id="CAH07213.1"/>
    </source>
</evidence>
<evidence type="ECO:0000313" key="2">
    <source>
        <dbReference type="Proteomes" id="UP000006731"/>
    </source>
</evidence>
<dbReference type="AlphaFoldDB" id="Q5LF85"/>